<gene>
    <name evidence="1" type="ORF">RUM43_006382</name>
</gene>
<reference evidence="1 2" key="1">
    <citation type="submission" date="2023-10" db="EMBL/GenBank/DDBJ databases">
        <title>Genomes of two closely related lineages of the louse Polyplax serrata with different host specificities.</title>
        <authorList>
            <person name="Martinu J."/>
            <person name="Tarabai H."/>
            <person name="Stefka J."/>
            <person name="Hypsa V."/>
        </authorList>
    </citation>
    <scope>NUCLEOTIDE SEQUENCE [LARGE SCALE GENOMIC DNA]</scope>
    <source>
        <strain evidence="1">HR10_N</strain>
    </source>
</reference>
<name>A0AAN8S247_POLSC</name>
<sequence>MCTFSPHSNDFPFGRVDYTEDKLDENKAVKNNALEKLSGETKKLKMSCDEVEKRCRPLRVRKKYMYEEALQMAVGYVTDTFNTNETKAIVNLNGANGDSKTKTATKTKKKGK</sequence>
<protein>
    <submittedName>
        <fullName evidence="1">Uncharacterized protein</fullName>
    </submittedName>
</protein>
<dbReference type="EMBL" id="JAWJWE010000037">
    <property type="protein sequence ID" value="KAK6626078.1"/>
    <property type="molecule type" value="Genomic_DNA"/>
</dbReference>
<proteinExistence type="predicted"/>
<evidence type="ECO:0000313" key="1">
    <source>
        <dbReference type="EMBL" id="KAK6626078.1"/>
    </source>
</evidence>
<dbReference type="AlphaFoldDB" id="A0AAN8S247"/>
<accession>A0AAN8S247</accession>
<comment type="caution">
    <text evidence="1">The sequence shown here is derived from an EMBL/GenBank/DDBJ whole genome shotgun (WGS) entry which is preliminary data.</text>
</comment>
<organism evidence="1 2">
    <name type="scientific">Polyplax serrata</name>
    <name type="common">Common mouse louse</name>
    <dbReference type="NCBI Taxonomy" id="468196"/>
    <lineage>
        <taxon>Eukaryota</taxon>
        <taxon>Metazoa</taxon>
        <taxon>Ecdysozoa</taxon>
        <taxon>Arthropoda</taxon>
        <taxon>Hexapoda</taxon>
        <taxon>Insecta</taxon>
        <taxon>Pterygota</taxon>
        <taxon>Neoptera</taxon>
        <taxon>Paraneoptera</taxon>
        <taxon>Psocodea</taxon>
        <taxon>Troctomorpha</taxon>
        <taxon>Phthiraptera</taxon>
        <taxon>Anoplura</taxon>
        <taxon>Polyplacidae</taxon>
        <taxon>Polyplax</taxon>
    </lineage>
</organism>
<dbReference type="Proteomes" id="UP001372834">
    <property type="component" value="Unassembled WGS sequence"/>
</dbReference>
<evidence type="ECO:0000313" key="2">
    <source>
        <dbReference type="Proteomes" id="UP001372834"/>
    </source>
</evidence>